<sequence length="73" mass="8119">MEIMVMMVITTESRFILALSLEARSSEFWSAVAADLLLERTPPFFLMAASSLTVICIAYTEGELRPSSRSRSS</sequence>
<reference evidence="1 2" key="1">
    <citation type="submission" date="2024-02" db="EMBL/GenBank/DDBJ databases">
        <title>High-quality chromosome-scale genome assembly of Pensacola bahiagrass (Paspalum notatum Flugge var. saurae).</title>
        <authorList>
            <person name="Vega J.M."/>
            <person name="Podio M."/>
            <person name="Orjuela J."/>
            <person name="Siena L.A."/>
            <person name="Pessino S.C."/>
            <person name="Combes M.C."/>
            <person name="Mariac C."/>
            <person name="Albertini E."/>
            <person name="Pupilli F."/>
            <person name="Ortiz J.P.A."/>
            <person name="Leblanc O."/>
        </authorList>
    </citation>
    <scope>NUCLEOTIDE SEQUENCE [LARGE SCALE GENOMIC DNA]</scope>
    <source>
        <strain evidence="1">R1</strain>
        <tissue evidence="1">Leaf</tissue>
    </source>
</reference>
<dbReference type="Proteomes" id="UP001341281">
    <property type="component" value="Chromosome 01"/>
</dbReference>
<keyword evidence="2" id="KW-1185">Reference proteome</keyword>
<evidence type="ECO:0000313" key="1">
    <source>
        <dbReference type="EMBL" id="WVZ52929.1"/>
    </source>
</evidence>
<evidence type="ECO:0000313" key="2">
    <source>
        <dbReference type="Proteomes" id="UP001341281"/>
    </source>
</evidence>
<dbReference type="EMBL" id="CP144745">
    <property type="protein sequence ID" value="WVZ52929.1"/>
    <property type="molecule type" value="Genomic_DNA"/>
</dbReference>
<name>A0AAQ3PNY3_PASNO</name>
<gene>
    <name evidence="1" type="ORF">U9M48_003928</name>
</gene>
<organism evidence="1 2">
    <name type="scientific">Paspalum notatum var. saurae</name>
    <dbReference type="NCBI Taxonomy" id="547442"/>
    <lineage>
        <taxon>Eukaryota</taxon>
        <taxon>Viridiplantae</taxon>
        <taxon>Streptophyta</taxon>
        <taxon>Embryophyta</taxon>
        <taxon>Tracheophyta</taxon>
        <taxon>Spermatophyta</taxon>
        <taxon>Magnoliopsida</taxon>
        <taxon>Liliopsida</taxon>
        <taxon>Poales</taxon>
        <taxon>Poaceae</taxon>
        <taxon>PACMAD clade</taxon>
        <taxon>Panicoideae</taxon>
        <taxon>Andropogonodae</taxon>
        <taxon>Paspaleae</taxon>
        <taxon>Paspalinae</taxon>
        <taxon>Paspalum</taxon>
    </lineage>
</organism>
<accession>A0AAQ3PNY3</accession>
<dbReference type="AlphaFoldDB" id="A0AAQ3PNY3"/>
<proteinExistence type="predicted"/>
<protein>
    <submittedName>
        <fullName evidence="1">Uncharacterized protein</fullName>
    </submittedName>
</protein>